<dbReference type="EMBL" id="CHKL01000070">
    <property type="protein sequence ID" value="COV92070.1"/>
    <property type="molecule type" value="Genomic_DNA"/>
</dbReference>
<evidence type="ECO:0000313" key="9">
    <source>
        <dbReference type="EMBL" id="COX05639.1"/>
    </source>
</evidence>
<accession>A0A0T9CQJ0</accession>
<dbReference type="Proteomes" id="UP000046947">
    <property type="component" value="Unassembled WGS sequence"/>
</dbReference>
<dbReference type="Proteomes" id="UP000044938">
    <property type="component" value="Unassembled WGS sequence"/>
</dbReference>
<reference evidence="10 11" key="3">
    <citation type="submission" date="2015-03" db="EMBL/GenBank/DDBJ databases">
        <authorList>
            <consortium name="Pathogen Informatics"/>
        </authorList>
    </citation>
    <scope>NUCLEOTIDE SEQUENCE [LARGE SCALE GENOMIC DNA]</scope>
    <source>
        <strain evidence="4 18">Bir 187</strain>
        <strain evidence="3 14">C09601061</strain>
        <strain evidence="8 13">G09801536</strain>
        <strain evidence="1 16">G09901357</strain>
        <strain evidence="2 15">H09601792</strain>
        <strain evidence="10">K00500041</strain>
        <strain evidence="6 12">M09401471</strain>
        <strain evidence="11">N09902308</strain>
        <strain evidence="7 17">P00601463</strain>
    </source>
</reference>
<dbReference type="Proteomes" id="UP000045842">
    <property type="component" value="Unassembled WGS sequence"/>
</dbReference>
<evidence type="ECO:0000313" key="18">
    <source>
        <dbReference type="Proteomes" id="UP000049023"/>
    </source>
</evidence>
<gene>
    <name evidence="3" type="ORF">ERS007657_01667</name>
    <name evidence="8" type="ORF">ERS007679_03790</name>
    <name evidence="1" type="ORF">ERS007681_01046</name>
    <name evidence="2" type="ORF">ERS007688_03564</name>
    <name evidence="5" type="ORF">ERS007703_00644</name>
    <name evidence="6" type="ORF">ERS007720_00571</name>
    <name evidence="9" type="ORF">ERS007739_00594</name>
    <name evidence="7" type="ORF">ERS007741_00960</name>
    <name evidence="4" type="ORF">ERS027661_01315</name>
</gene>
<evidence type="ECO:0000313" key="2">
    <source>
        <dbReference type="EMBL" id="CFE69762.1"/>
    </source>
</evidence>
<dbReference type="Proteomes" id="UP000049023">
    <property type="component" value="Unassembled WGS sequence"/>
</dbReference>
<evidence type="ECO:0000313" key="4">
    <source>
        <dbReference type="EMBL" id="CKR43970.1"/>
    </source>
</evidence>
<evidence type="ECO:0000313" key="6">
    <source>
        <dbReference type="EMBL" id="COV61532.1"/>
    </source>
</evidence>
<dbReference type="EMBL" id="CFOH01000797">
    <property type="protein sequence ID" value="CFE69762.1"/>
    <property type="molecule type" value="Genomic_DNA"/>
</dbReference>
<dbReference type="EMBL" id="CSAD01000771">
    <property type="protein sequence ID" value="COW39689.1"/>
    <property type="molecule type" value="Genomic_DNA"/>
</dbReference>
<protein>
    <submittedName>
        <fullName evidence="5">Uncharacterized protein</fullName>
    </submittedName>
</protein>
<evidence type="ECO:0000313" key="10">
    <source>
        <dbReference type="Proteomes" id="UP000038802"/>
    </source>
</evidence>
<evidence type="ECO:0000313" key="7">
    <source>
        <dbReference type="EMBL" id="COV92070.1"/>
    </source>
</evidence>
<dbReference type="Proteomes" id="UP000038802">
    <property type="component" value="Unassembled WGS sequence"/>
</dbReference>
<evidence type="ECO:0000313" key="13">
    <source>
        <dbReference type="Proteomes" id="UP000045842"/>
    </source>
</evidence>
<evidence type="ECO:0000313" key="8">
    <source>
        <dbReference type="EMBL" id="COW39689.1"/>
    </source>
</evidence>
<sequence>MAATLSCSPTVNGAGTLISRTINTSLDLLPSSGSGLLSSSLEGLMPVRNRPISRVRWLVPFGVRLAHGLGYVKLRR</sequence>
<reference evidence="5" key="1">
    <citation type="submission" date="2015-03" db="EMBL/GenBank/DDBJ databases">
        <authorList>
            <person name="Murphy D."/>
        </authorList>
    </citation>
    <scope>NUCLEOTIDE SEQUENCE [LARGE SCALE GENOMIC DNA]</scope>
    <source>
        <strain evidence="5">K00500041</strain>
    </source>
</reference>
<dbReference type="Proteomes" id="UP000048289">
    <property type="component" value="Unassembled WGS sequence"/>
</dbReference>
<dbReference type="Proteomes" id="UP000046680">
    <property type="component" value="Unassembled WGS sequence"/>
</dbReference>
<dbReference type="EMBL" id="CSBK01000177">
    <property type="protein sequence ID" value="COX05639.1"/>
    <property type="molecule type" value="Genomic_DNA"/>
</dbReference>
<dbReference type="EMBL" id="CGCX01000542">
    <property type="protein sequence ID" value="CFR78460.1"/>
    <property type="molecule type" value="Genomic_DNA"/>
</dbReference>
<organism evidence="5 10">
    <name type="scientific">Mycobacterium tuberculosis</name>
    <dbReference type="NCBI Taxonomy" id="1773"/>
    <lineage>
        <taxon>Bacteria</taxon>
        <taxon>Bacillati</taxon>
        <taxon>Actinomycetota</taxon>
        <taxon>Actinomycetes</taxon>
        <taxon>Mycobacteriales</taxon>
        <taxon>Mycobacteriaceae</taxon>
        <taxon>Mycobacterium</taxon>
        <taxon>Mycobacterium tuberculosis complex</taxon>
    </lineage>
</organism>
<evidence type="ECO:0000313" key="17">
    <source>
        <dbReference type="Proteomes" id="UP000048600"/>
    </source>
</evidence>
<dbReference type="EMBL" id="CFOE01000092">
    <property type="protein sequence ID" value="CFE38568.1"/>
    <property type="molecule type" value="Genomic_DNA"/>
</dbReference>
<dbReference type="EMBL" id="CSAJ01000044">
    <property type="protein sequence ID" value="COV61532.1"/>
    <property type="molecule type" value="Genomic_DNA"/>
</dbReference>
<proteinExistence type="predicted"/>
<evidence type="ECO:0000313" key="1">
    <source>
        <dbReference type="EMBL" id="CFE38568.1"/>
    </source>
</evidence>
<evidence type="ECO:0000313" key="11">
    <source>
        <dbReference type="Proteomes" id="UP000039021"/>
    </source>
</evidence>
<dbReference type="Proteomes" id="UP000039021">
    <property type="component" value="Unassembled WGS sequence"/>
</dbReference>
<evidence type="ECO:0000313" key="12">
    <source>
        <dbReference type="Proteomes" id="UP000044938"/>
    </source>
</evidence>
<name>A0A0T9CQJ0_MYCTX</name>
<dbReference type="EMBL" id="CSAE01000041">
    <property type="protein sequence ID" value="COV14581.1"/>
    <property type="molecule type" value="Genomic_DNA"/>
</dbReference>
<evidence type="ECO:0000313" key="3">
    <source>
        <dbReference type="EMBL" id="CFR78460.1"/>
    </source>
</evidence>
<dbReference type="EMBL" id="CNFU01000211">
    <property type="protein sequence ID" value="CKR43970.1"/>
    <property type="molecule type" value="Genomic_DNA"/>
</dbReference>
<dbReference type="Proteomes" id="UP000048600">
    <property type="component" value="Unassembled WGS sequence"/>
</dbReference>
<evidence type="ECO:0000313" key="5">
    <source>
        <dbReference type="EMBL" id="COV14581.1"/>
    </source>
</evidence>
<dbReference type="AlphaFoldDB" id="A0A0T9CQJ0"/>
<evidence type="ECO:0000313" key="15">
    <source>
        <dbReference type="Proteomes" id="UP000046947"/>
    </source>
</evidence>
<evidence type="ECO:0000313" key="16">
    <source>
        <dbReference type="Proteomes" id="UP000048289"/>
    </source>
</evidence>
<reference evidence="9" key="2">
    <citation type="submission" date="2015-03" db="EMBL/GenBank/DDBJ databases">
        <authorList>
            <consortium name="Pathogen Informatics"/>
            <person name="Murphy D."/>
        </authorList>
    </citation>
    <scope>NUCLEOTIDE SEQUENCE</scope>
    <source>
        <strain evidence="9">N09902308</strain>
    </source>
</reference>
<evidence type="ECO:0000313" key="14">
    <source>
        <dbReference type="Proteomes" id="UP000046680"/>
    </source>
</evidence>